<dbReference type="EMBL" id="ML220141">
    <property type="protein sequence ID" value="TGZ78468.1"/>
    <property type="molecule type" value="Genomic_DNA"/>
</dbReference>
<reference evidence="2 3" key="1">
    <citation type="submission" date="2019-04" db="EMBL/GenBank/DDBJ databases">
        <title>Comparative genomics and transcriptomics to analyze fruiting body development in filamentous ascomycetes.</title>
        <authorList>
            <consortium name="DOE Joint Genome Institute"/>
            <person name="Lutkenhaus R."/>
            <person name="Traeger S."/>
            <person name="Breuer J."/>
            <person name="Kuo A."/>
            <person name="Lipzen A."/>
            <person name="Pangilinan J."/>
            <person name="Dilworth D."/>
            <person name="Sandor L."/>
            <person name="Poggeler S."/>
            <person name="Barry K."/>
            <person name="Grigoriev I.V."/>
            <person name="Nowrousian M."/>
        </authorList>
    </citation>
    <scope>NUCLEOTIDE SEQUENCE [LARGE SCALE GENOMIC DNA]</scope>
    <source>
        <strain evidence="2 3">CBS 389.68</strain>
    </source>
</reference>
<keyword evidence="3" id="KW-1185">Reference proteome</keyword>
<protein>
    <submittedName>
        <fullName evidence="2">Uncharacterized protein</fullName>
    </submittedName>
</protein>
<dbReference type="AlphaFoldDB" id="A0A4S2MS64"/>
<proteinExistence type="predicted"/>
<dbReference type="Proteomes" id="UP000298138">
    <property type="component" value="Unassembled WGS sequence"/>
</dbReference>
<evidence type="ECO:0000256" key="1">
    <source>
        <dbReference type="SAM" id="MobiDB-lite"/>
    </source>
</evidence>
<feature type="region of interest" description="Disordered" evidence="1">
    <location>
        <begin position="1"/>
        <end position="49"/>
    </location>
</feature>
<gene>
    <name evidence="2" type="ORF">EX30DRAFT_351033</name>
</gene>
<evidence type="ECO:0000313" key="2">
    <source>
        <dbReference type="EMBL" id="TGZ78468.1"/>
    </source>
</evidence>
<sequence length="125" mass="13857">MGWSGGVLPGGLRDRSNDTDPQAPPHRPLLHRRPPPPASATLFPQPPTHLRHVVDRKKRTLLCPPADPQAHPAADVDFPAWSIAPAPRRPLTPAPAPLNQLHRSRFFLYYQLHSRQMIGRGTSLA</sequence>
<dbReference type="InParanoid" id="A0A4S2MS64"/>
<name>A0A4S2MS64_9PEZI</name>
<accession>A0A4S2MS64</accession>
<evidence type="ECO:0000313" key="3">
    <source>
        <dbReference type="Proteomes" id="UP000298138"/>
    </source>
</evidence>
<organism evidence="2 3">
    <name type="scientific">Ascodesmis nigricans</name>
    <dbReference type="NCBI Taxonomy" id="341454"/>
    <lineage>
        <taxon>Eukaryota</taxon>
        <taxon>Fungi</taxon>
        <taxon>Dikarya</taxon>
        <taxon>Ascomycota</taxon>
        <taxon>Pezizomycotina</taxon>
        <taxon>Pezizomycetes</taxon>
        <taxon>Pezizales</taxon>
        <taxon>Ascodesmidaceae</taxon>
        <taxon>Ascodesmis</taxon>
    </lineage>
</organism>